<feature type="region of interest" description="Disordered" evidence="3">
    <location>
        <begin position="979"/>
        <end position="1061"/>
    </location>
</feature>
<protein>
    <submittedName>
        <fullName evidence="5">mRNA decay protein</fullName>
    </submittedName>
</protein>
<dbReference type="SMART" id="SM00543">
    <property type="entry name" value="MIF4G"/>
    <property type="match status" value="3"/>
</dbReference>
<name>A0A9W8A8V7_9FUNG</name>
<feature type="region of interest" description="Disordered" evidence="3">
    <location>
        <begin position="480"/>
        <end position="517"/>
    </location>
</feature>
<dbReference type="InterPro" id="IPR003890">
    <property type="entry name" value="MIF4G-like_typ-3"/>
</dbReference>
<proteinExistence type="predicted"/>
<dbReference type="Pfam" id="PF04050">
    <property type="entry name" value="Upf2"/>
    <property type="match status" value="1"/>
</dbReference>
<gene>
    <name evidence="5" type="primary">NMD2</name>
    <name evidence="5" type="ORF">H4219_000606</name>
</gene>
<evidence type="ECO:0000256" key="2">
    <source>
        <dbReference type="ARBA" id="ARBA00022490"/>
    </source>
</evidence>
<feature type="region of interest" description="Disordered" evidence="3">
    <location>
        <begin position="413"/>
        <end position="432"/>
    </location>
</feature>
<feature type="region of interest" description="Disordered" evidence="3">
    <location>
        <begin position="356"/>
        <end position="383"/>
    </location>
</feature>
<dbReference type="GO" id="GO:0005737">
    <property type="term" value="C:cytoplasm"/>
    <property type="evidence" value="ECO:0007669"/>
    <property type="project" value="UniProtKB-SubCell"/>
</dbReference>
<dbReference type="InterPro" id="IPR039762">
    <property type="entry name" value="Nmd2/UPF2"/>
</dbReference>
<dbReference type="InterPro" id="IPR007193">
    <property type="entry name" value="Upf2/Nmd2_C"/>
</dbReference>
<feature type="compositionally biased region" description="Basic and acidic residues" evidence="3">
    <location>
        <begin position="502"/>
        <end position="517"/>
    </location>
</feature>
<dbReference type="Gene3D" id="1.25.40.180">
    <property type="match status" value="3"/>
</dbReference>
<feature type="compositionally biased region" description="Basic and acidic residues" evidence="3">
    <location>
        <begin position="413"/>
        <end position="431"/>
    </location>
</feature>
<dbReference type="PANTHER" id="PTHR12839">
    <property type="entry name" value="NONSENSE-MEDIATED MRNA DECAY PROTEIN 2 UP-FRAMESHIFT SUPPRESSOR 2"/>
    <property type="match status" value="1"/>
</dbReference>
<dbReference type="EMBL" id="JANBPU010000004">
    <property type="protein sequence ID" value="KAJ1921568.1"/>
    <property type="molecule type" value="Genomic_DNA"/>
</dbReference>
<feature type="compositionally biased region" description="Polar residues" evidence="3">
    <location>
        <begin position="1118"/>
        <end position="1135"/>
    </location>
</feature>
<dbReference type="GO" id="GO:0003723">
    <property type="term" value="F:RNA binding"/>
    <property type="evidence" value="ECO:0007669"/>
    <property type="project" value="InterPro"/>
</dbReference>
<feature type="domain" description="MIF4G" evidence="4">
    <location>
        <begin position="737"/>
        <end position="952"/>
    </location>
</feature>
<evidence type="ECO:0000256" key="1">
    <source>
        <dbReference type="ARBA" id="ARBA00004496"/>
    </source>
</evidence>
<feature type="compositionally biased region" description="Low complexity" evidence="3">
    <location>
        <begin position="1235"/>
        <end position="1255"/>
    </location>
</feature>
<comment type="subcellular location">
    <subcellularLocation>
        <location evidence="1">Cytoplasm</location>
    </subcellularLocation>
</comment>
<evidence type="ECO:0000313" key="6">
    <source>
        <dbReference type="Proteomes" id="UP001150538"/>
    </source>
</evidence>
<dbReference type="SUPFAM" id="SSF48371">
    <property type="entry name" value="ARM repeat"/>
    <property type="match status" value="2"/>
</dbReference>
<reference evidence="5" key="1">
    <citation type="submission" date="2022-07" db="EMBL/GenBank/DDBJ databases">
        <title>Phylogenomic reconstructions and comparative analyses of Kickxellomycotina fungi.</title>
        <authorList>
            <person name="Reynolds N.K."/>
            <person name="Stajich J.E."/>
            <person name="Barry K."/>
            <person name="Grigoriev I.V."/>
            <person name="Crous P."/>
            <person name="Smith M.E."/>
        </authorList>
    </citation>
    <scope>NUCLEOTIDE SEQUENCE</scope>
    <source>
        <strain evidence="5">NBRC 100468</strain>
    </source>
</reference>
<dbReference type="Proteomes" id="UP001150538">
    <property type="component" value="Unassembled WGS sequence"/>
</dbReference>
<dbReference type="PANTHER" id="PTHR12839:SF7">
    <property type="entry name" value="REGULATOR OF NONSENSE TRANSCRIPTS 2"/>
    <property type="match status" value="1"/>
</dbReference>
<comment type="caution">
    <text evidence="5">The sequence shown here is derived from an EMBL/GenBank/DDBJ whole genome shotgun (WGS) entry which is preliminary data.</text>
</comment>
<dbReference type="InterPro" id="IPR016024">
    <property type="entry name" value="ARM-type_fold"/>
</dbReference>
<dbReference type="Pfam" id="PF02854">
    <property type="entry name" value="MIF4G"/>
    <property type="match status" value="2"/>
</dbReference>
<keyword evidence="2" id="KW-0963">Cytoplasm</keyword>
<sequence length="1264" mass="143960">MAIDARRDRHKLLQEKNVSVWLKKTTPGSSFALDANLKKNIGFIKKCKTIFGAEGEAQILRDIEQLKLEKYVAELSPAVMEGILLCKSSADIVSGINIISALHYRFSEKFTPHLVVLLLKSLAPQSAEYLASLTPEQKEKEDKSKTFRQKVVLRVLCEMFLSGLLWRIDEFADGISDVQRHVGLTYGESALPKSSKSIIEALKSPGYCIVYGALHCLLENDHDQHRNHQAYLSIIKNFAKDFALSKGDSYEESAASIKLDIENIQVVRPDHCERIKSLVISYFDSSISQLTKMNKTLKNMEKQNEERLFNKGQLSDTVVERYKKWSSIYEKFSEQVNQSAEYLGLTVPDMSDDSLDNKVDINFGQSIPGDNKGNSLSGKPWDDDEERKFYEAFPPIESLVPPVMFELDKKKLKANDGDSKSPKDDDLPKDFDNEEDIESIDLSEDPANSDKPILPLQSYELEKEEKSLLEYQEFLDKRNNFTSLDNEDNEASPNSSTTGEKSNGHADDTDASKKNFPAEESINMGSASLRLDLLITRLPFMINTEMVDQAAIEFCFINVKFARAKIIRALADVSRNKMGLLPYYSRFIAILHPFIPEIGNTLVKQLISEFQWLLKKKVKGLVDSRIKNIRYIGELVKFKVVSSYTAYSCAHQLLFANDSQSIEVLCSYLESCGRFMLKMPNVSERVSKLLGILKRKRKNILHDQRLTMLIDNAYFRCLPPVGTGLTRKVKFRTPVEMYIRKLIYTDLSRSKCGFVLKKLLKLKWDKSGRSDSQNIRKTLINCFTKVWKLKHGHIYLMAKLLGSLSVYYPWFVTCVIDSVFEHIRSGAETNIFGHNQRRIAQIGYLCELFNYRLVSSENVFEVLHMLLSIGHLDPRPYPGRSCSIDLPNDFFRIRLSCIILEQCGPLLESSREKQTLKKYLLYLQLYTYSKNQPLPMDVDFMIDNMFEVLNLTSMRVNSWIEAAAALDKHMSKDPRFALTPLSDQAENKPVSGMAKEPKEHVESTSISISDNKAEKDQDDSYSNNAGTADRAIKDISTSPTPSEKEQMAESSPEQPNNDEVEKLQGAIKEISIQQEIDEFDEEFNKIMMESLESRKLEKSSTLDISIPAHLRDKKSLLRAQTHSQRQSREYSLNSLDSEEPSAPQDTNIVPFTLLTGKKQKPQTMSIAMPANSKLALVTRARQEADQHEMHRLKQLVLKYDQMAVERDEEELKNKMARRGIKLTFENARKKKNAIAVRNNSSNNASQNNINVAQASRLPSEYNTG</sequence>
<keyword evidence="6" id="KW-1185">Reference proteome</keyword>
<dbReference type="AlphaFoldDB" id="A0A9W8A8V7"/>
<evidence type="ECO:0000313" key="5">
    <source>
        <dbReference type="EMBL" id="KAJ1921568.1"/>
    </source>
</evidence>
<feature type="region of interest" description="Disordered" evidence="3">
    <location>
        <begin position="1235"/>
        <end position="1264"/>
    </location>
</feature>
<evidence type="ECO:0000259" key="4">
    <source>
        <dbReference type="SMART" id="SM00543"/>
    </source>
</evidence>
<evidence type="ECO:0000256" key="3">
    <source>
        <dbReference type="SAM" id="MobiDB-lite"/>
    </source>
</evidence>
<feature type="compositionally biased region" description="Polar residues" evidence="3">
    <location>
        <begin position="1048"/>
        <end position="1057"/>
    </location>
</feature>
<feature type="domain" description="MIF4G" evidence="4">
    <location>
        <begin position="37"/>
        <end position="271"/>
    </location>
</feature>
<accession>A0A9W8A8V7</accession>
<feature type="domain" description="MIF4G" evidence="4">
    <location>
        <begin position="532"/>
        <end position="719"/>
    </location>
</feature>
<dbReference type="GO" id="GO:0035145">
    <property type="term" value="C:exon-exon junction complex"/>
    <property type="evidence" value="ECO:0007669"/>
    <property type="project" value="TreeGrafter"/>
</dbReference>
<feature type="region of interest" description="Disordered" evidence="3">
    <location>
        <begin position="1112"/>
        <end position="1147"/>
    </location>
</feature>
<dbReference type="OrthoDB" id="27832at2759"/>
<organism evidence="5 6">
    <name type="scientific">Mycoemilia scoparia</name>
    <dbReference type="NCBI Taxonomy" id="417184"/>
    <lineage>
        <taxon>Eukaryota</taxon>
        <taxon>Fungi</taxon>
        <taxon>Fungi incertae sedis</taxon>
        <taxon>Zoopagomycota</taxon>
        <taxon>Kickxellomycotina</taxon>
        <taxon>Kickxellomycetes</taxon>
        <taxon>Kickxellales</taxon>
        <taxon>Kickxellaceae</taxon>
        <taxon>Mycoemilia</taxon>
    </lineage>
</organism>
<feature type="compositionally biased region" description="Polar residues" evidence="3">
    <location>
        <begin position="491"/>
        <end position="501"/>
    </location>
</feature>
<dbReference type="GO" id="GO:0000184">
    <property type="term" value="P:nuclear-transcribed mRNA catabolic process, nonsense-mediated decay"/>
    <property type="evidence" value="ECO:0007669"/>
    <property type="project" value="InterPro"/>
</dbReference>